<evidence type="ECO:0000256" key="3">
    <source>
        <dbReference type="ARBA" id="ARBA00023002"/>
    </source>
</evidence>
<dbReference type="PANTHER" id="PTHR44379:SF8">
    <property type="entry name" value="XANTHINE DEHYDROGENASE IRON-SULFUR-BINDING SUBUNIT XDHC-RELATED"/>
    <property type="match status" value="1"/>
</dbReference>
<dbReference type="RefSeq" id="WP_330810029.1">
    <property type="nucleotide sequence ID" value="NZ_JAZBJO010000010.1"/>
</dbReference>
<evidence type="ECO:0000256" key="5">
    <source>
        <dbReference type="ARBA" id="ARBA00023014"/>
    </source>
</evidence>
<dbReference type="CDD" id="cd00207">
    <property type="entry name" value="fer2"/>
    <property type="match status" value="1"/>
</dbReference>
<feature type="compositionally biased region" description="Low complexity" evidence="6">
    <location>
        <begin position="523"/>
        <end position="538"/>
    </location>
</feature>
<feature type="compositionally biased region" description="Basic and acidic residues" evidence="6">
    <location>
        <begin position="737"/>
        <end position="748"/>
    </location>
</feature>
<protein>
    <submittedName>
        <fullName evidence="8">2Fe-2S iron-sulfur cluster-binding protein</fullName>
    </submittedName>
</protein>
<keyword evidence="5" id="KW-0411">Iron-sulfur</keyword>
<proteinExistence type="predicted"/>
<dbReference type="Gene3D" id="1.10.150.120">
    <property type="entry name" value="[2Fe-2S]-binding domain"/>
    <property type="match status" value="1"/>
</dbReference>
<dbReference type="EMBL" id="JAZBJO010000010">
    <property type="protein sequence ID" value="MEE4593989.1"/>
    <property type="molecule type" value="Genomic_DNA"/>
</dbReference>
<feature type="domain" description="2Fe-2S ferredoxin-type" evidence="7">
    <location>
        <begin position="574"/>
        <end position="651"/>
    </location>
</feature>
<feature type="compositionally biased region" description="Basic and acidic residues" evidence="6">
    <location>
        <begin position="438"/>
        <end position="458"/>
    </location>
</feature>
<dbReference type="Pfam" id="PF01799">
    <property type="entry name" value="Fer2_2"/>
    <property type="match status" value="1"/>
</dbReference>
<sequence>MSDEQQPHRPEPGSGWQPMPHGPEYDAESTAFVQLPPEFAHPDPTDPSGRWDPLAAPGTGYAPPPMDTGHGDPSQGGHWQPSGHGQGAPHGQGMHDQGMHGQGMHDQGMTGHWTTAETDGGYLYGGHHDPHHGSGQWPAPTEDQQGHHPPHTGHWPAPAAEEPVDDWPVPAPSDDGAGGPVHTSQWTIPVAGDDGVDETGEYRVDDHPGPAAPPYGGHTDGPQDPQTTAQLRMPFAGQAPRRQQPQQPHQPQQPLQPQPGQQQGHSGQWSVPAADEGTEDSGEYAVEGHPGPAASAPPAVPMPPPARRRLRMPDRGEPAPAADPAWPGPTAGDSGEFATDGHQGLHTPPRGTPPHGTPPHGTAPHGTPPHGTPPQDGPAPGRPTADDPGRRPGDPAAGDSGEFPVDFPVDGQHTGLETPPHGSPAPGLPQEASWHGAFADDRFADDRLTDDRPADDRLPGAPFAGDAHGHAPHPGPEDGAGHTGAADAAPGAAEAVPDDAGPELADPSAEPEPDPAEGEFTDASDAAGAPAPAGTPADVPEAADTPVEPLAEPLRAEAAQAADEGPSHSEHPLASYVLHVNGADRPVTDVWIGESLLYVLRERLGLAGAKDGCSQGECGACSVQVDGRLVASCLVPAATAAGSEVRTVEGLATGGQPSDVQRALARCGAVQCGFCVPGLAMTVHDLLEGNHAPTDQETRQAISGNLCRCSGYRGVLDAVREVVAGREAAEDAEAEADEGHDAHQDPARIPHQTGPHGITGNGSVNGSGSGRASA</sequence>
<evidence type="ECO:0000313" key="8">
    <source>
        <dbReference type="EMBL" id="MEE4593989.1"/>
    </source>
</evidence>
<dbReference type="SUPFAM" id="SSF47741">
    <property type="entry name" value="CO dehydrogenase ISP C-domain like"/>
    <property type="match status" value="1"/>
</dbReference>
<dbReference type="InterPro" id="IPR036884">
    <property type="entry name" value="2Fe-2S-bd_dom_sf"/>
</dbReference>
<name>A0ABU7Q0N3_9ACTN</name>
<dbReference type="InterPro" id="IPR012675">
    <property type="entry name" value="Beta-grasp_dom_sf"/>
</dbReference>
<reference evidence="8 9" key="1">
    <citation type="submission" date="2023-11" db="EMBL/GenBank/DDBJ databases">
        <title>30 novel species of actinomycetes from the DSMZ collection.</title>
        <authorList>
            <person name="Nouioui I."/>
        </authorList>
    </citation>
    <scope>NUCLEOTIDE SEQUENCE [LARGE SCALE GENOMIC DNA]</scope>
    <source>
        <strain evidence="8 9">DSM 41524</strain>
    </source>
</reference>
<evidence type="ECO:0000259" key="7">
    <source>
        <dbReference type="PROSITE" id="PS51085"/>
    </source>
</evidence>
<accession>A0ABU7Q0N3</accession>
<feature type="region of interest" description="Disordered" evidence="6">
    <location>
        <begin position="1"/>
        <end position="543"/>
    </location>
</feature>
<feature type="compositionally biased region" description="Basic and acidic residues" evidence="6">
    <location>
        <begin position="384"/>
        <end position="393"/>
    </location>
</feature>
<feature type="compositionally biased region" description="Low complexity" evidence="6">
    <location>
        <begin position="483"/>
        <end position="495"/>
    </location>
</feature>
<feature type="compositionally biased region" description="Low complexity" evidence="6">
    <location>
        <begin position="236"/>
        <end position="268"/>
    </location>
</feature>
<feature type="compositionally biased region" description="Basic and acidic residues" evidence="6">
    <location>
        <begin position="1"/>
        <end position="11"/>
    </location>
</feature>
<feature type="region of interest" description="Disordered" evidence="6">
    <location>
        <begin position="727"/>
        <end position="774"/>
    </location>
</feature>
<dbReference type="PANTHER" id="PTHR44379">
    <property type="entry name" value="OXIDOREDUCTASE WITH IRON-SULFUR SUBUNIT"/>
    <property type="match status" value="1"/>
</dbReference>
<feature type="compositionally biased region" description="Acidic residues" evidence="6">
    <location>
        <begin position="509"/>
        <end position="522"/>
    </location>
</feature>
<dbReference type="Gene3D" id="3.10.20.30">
    <property type="match status" value="1"/>
</dbReference>
<dbReference type="InterPro" id="IPR001041">
    <property type="entry name" value="2Fe-2S_ferredoxin-type"/>
</dbReference>
<dbReference type="Pfam" id="PF00111">
    <property type="entry name" value="Fer2"/>
    <property type="match status" value="1"/>
</dbReference>
<evidence type="ECO:0000313" key="9">
    <source>
        <dbReference type="Proteomes" id="UP001354709"/>
    </source>
</evidence>
<evidence type="ECO:0000256" key="4">
    <source>
        <dbReference type="ARBA" id="ARBA00023004"/>
    </source>
</evidence>
<dbReference type="InterPro" id="IPR002888">
    <property type="entry name" value="2Fe-2S-bd"/>
</dbReference>
<dbReference type="InterPro" id="IPR051452">
    <property type="entry name" value="Diverse_Oxidoreductases"/>
</dbReference>
<evidence type="ECO:0000256" key="2">
    <source>
        <dbReference type="ARBA" id="ARBA00022723"/>
    </source>
</evidence>
<keyword evidence="4" id="KW-0408">Iron</keyword>
<evidence type="ECO:0000256" key="1">
    <source>
        <dbReference type="ARBA" id="ARBA00022714"/>
    </source>
</evidence>
<feature type="compositionally biased region" description="Pro residues" evidence="6">
    <location>
        <begin position="366"/>
        <end position="381"/>
    </location>
</feature>
<dbReference type="PROSITE" id="PS00197">
    <property type="entry name" value="2FE2S_FER_1"/>
    <property type="match status" value="1"/>
</dbReference>
<keyword evidence="9" id="KW-1185">Reference proteome</keyword>
<dbReference type="InterPro" id="IPR006058">
    <property type="entry name" value="2Fe2S_fd_BS"/>
</dbReference>
<keyword evidence="1" id="KW-0001">2Fe-2S</keyword>
<dbReference type="SUPFAM" id="SSF54292">
    <property type="entry name" value="2Fe-2S ferredoxin-like"/>
    <property type="match status" value="1"/>
</dbReference>
<feature type="compositionally biased region" description="Gly residues" evidence="6">
    <location>
        <begin position="757"/>
        <end position="774"/>
    </location>
</feature>
<dbReference type="InterPro" id="IPR036010">
    <property type="entry name" value="2Fe-2S_ferredoxin-like_sf"/>
</dbReference>
<dbReference type="Proteomes" id="UP001354709">
    <property type="component" value="Unassembled WGS sequence"/>
</dbReference>
<gene>
    <name evidence="8" type="ORF">V2J94_19190</name>
</gene>
<feature type="compositionally biased region" description="Low complexity" evidence="6">
    <location>
        <begin position="318"/>
        <end position="333"/>
    </location>
</feature>
<organism evidence="8 9">
    <name type="scientific">Streptomyces asiaticus subsp. ignotus</name>
    <dbReference type="NCBI Taxonomy" id="3098222"/>
    <lineage>
        <taxon>Bacteria</taxon>
        <taxon>Bacillati</taxon>
        <taxon>Actinomycetota</taxon>
        <taxon>Actinomycetes</taxon>
        <taxon>Kitasatosporales</taxon>
        <taxon>Streptomycetaceae</taxon>
        <taxon>Streptomyces</taxon>
        <taxon>Streptomyces violaceusniger group</taxon>
    </lineage>
</organism>
<comment type="caution">
    <text evidence="8">The sequence shown here is derived from an EMBL/GenBank/DDBJ whole genome shotgun (WGS) entry which is preliminary data.</text>
</comment>
<keyword evidence="2" id="KW-0479">Metal-binding</keyword>
<keyword evidence="3" id="KW-0560">Oxidoreductase</keyword>
<evidence type="ECO:0000256" key="6">
    <source>
        <dbReference type="SAM" id="MobiDB-lite"/>
    </source>
</evidence>
<dbReference type="PROSITE" id="PS51085">
    <property type="entry name" value="2FE2S_FER_2"/>
    <property type="match status" value="1"/>
</dbReference>